<feature type="signal peptide" evidence="1">
    <location>
        <begin position="1"/>
        <end position="27"/>
    </location>
</feature>
<dbReference type="Pfam" id="PF01345">
    <property type="entry name" value="DUF11"/>
    <property type="match status" value="1"/>
</dbReference>
<name>A0A845B2M5_9SPHN</name>
<dbReference type="InterPro" id="IPR001434">
    <property type="entry name" value="OmcB-like_DUF11"/>
</dbReference>
<sequence>MCLPSFRLALASLLTAVAMMLGGSLQAQTITNIAEARWNSGGQDFSIRSNEVSFDIAPNAAIIETFRLAPGGPTTVNFTPSLCGNPRAPLAIGGTGNAPITVNTSRDFSTGDMLVFEIIAAAANLDPNAVDRLEAVLTNTSGDRETLEIFETGANTGSFVGAIRIVTIPPAPVAGDCRLSSGQGDVVTIEGRRVGLAAVIAATTVNILADPYGLVFDSEDGTPVSGATVTLIDVATGLPAVVFADDGITSWPPTVISGQSVTDSGGTVYPMRPGEYRFPLTSLGQYRLEITPPSPYSAPSVVAAAQLANLTRPDGGAFTIGSGSYGQSFDLVSIVPVRIDIPLDRPSVAVGLTKTASRASAVPGDVVFYTVTVTNPDNARGKSGVVATDTPSTWLRLRQDSVRIDGAEAAGALSVSPDGRKFAVRLGDIAPAARHTITYAMTVRADAPPGDAVNLAESVDSRGNIAKASAVLKIERDILSNRMTIIGRITAGECLLDGPRLGVPGVRVMLEDGSFAITDSEGRYHFEGIVPGTHVVQAAGQTLPEGSRFIDCSNSTRNAGSLNSRFVIGQGGSLVVADFAATLPEGWLKAETLPEPEETYRDAAGAETDWLTLGDGPDDFLFPAIDHNPRAPAIRAVIRHRAGSTVELSAEGKRVDPLTFEGTRTDANGKYAVSIWRGVPLKTETTRLSARILDAKGGETAVLTRPVFFTSVPARAELIAASSKLVADGETRPVVAVRMTDRHGRPLRDGISGQVAIKAPYESAQALDTMQLRQLSNSGGTAPTWTVTGDNGIALIELAPTMVSGPLHLDFNFVEDQITRQQTLETWIVPGDMKWTLVGLAEGAVGSREIADNMERAGNFDSDLGNNARVAFYAKGRILGQYLLTAAYDSAKQRADQPLFGAIDPNAYYTIFADGSDRRFDAASREKLYVRIESARFYALYGDFETGFDQTDLARYVRSATGVKAEGDFGAVQVQGFAAEIATRYRRDEIQGNGLTGPYSLSSRAIIANSERVVLQIRDRFRSELIVSERQLTRFVDYDIDLLSGTITFAQPVLSRDFNFNPQFIVIDYEVDLLSSGGEWNAGLRANITNASETVRVGVTLVTDKGDAARTNLAALDVLARLGETTELRAELGASRAVGLTDMAWQVEAEHHTGDLDILAYARSIDSDYGTGQQNSGERGRRKVGLDGRYAVTEQLTVTGSIWNDDSLTDTTSRRAVQLLSTYTSGDTDLRLGVSHFSDRLGTGERANSTVLEAGATQRLLDNQLELSANSSIALGTAEAIDLPSSYVFGARYALTSNVRLIGAYEIAEGERLKARTVRGGIEVTPWTGGRVVSSLGQQDISEFGKRSFAAFGLAQSFQVSSELALDATLDGNRTLSGGDASKLVNPAQPAASGGQISGSGNLFEDFTAVTLGTAWRKGPWAATARAELRDGELADRTGFTFGAIRQLGEGSVVGSGFAWTRAESDTGQSTEIFDGAISAAHRPEEGEFAFLTKLEYRSDRAVNAVAGETDASGRTALTVTGDAQSRRLIGSLSTNWHPIAKRNEDTRSGYTREAAEIGVFVGARYNFDSYEGFDLAGWSVLGGLEARVAVGERFEVGGTATVRSNISDGTTSFAIGPQIGFTPADNMLLTVGYNVSGFRDDDFSAARNTDKGVFAALRVKFDGDAFGFLGLRR</sequence>
<dbReference type="SUPFAM" id="SSF117074">
    <property type="entry name" value="Hypothetical protein PA1324"/>
    <property type="match status" value="1"/>
</dbReference>
<dbReference type="Gene3D" id="2.60.40.740">
    <property type="match status" value="1"/>
</dbReference>
<reference evidence="3 4" key="1">
    <citation type="submission" date="2019-12" db="EMBL/GenBank/DDBJ databases">
        <title>Genomic-based taxomic classification of the family Erythrobacteraceae.</title>
        <authorList>
            <person name="Xu L."/>
        </authorList>
    </citation>
    <scope>NUCLEOTIDE SEQUENCE [LARGE SCALE GENOMIC DNA]</scope>
    <source>
        <strain evidence="3 4">KCTC 42453</strain>
    </source>
</reference>
<evidence type="ECO:0000313" key="3">
    <source>
        <dbReference type="EMBL" id="MXP43872.1"/>
    </source>
</evidence>
<keyword evidence="4" id="KW-1185">Reference proteome</keyword>
<feature type="chain" id="PRO_5032361910" evidence="1">
    <location>
        <begin position="28"/>
        <end position="1674"/>
    </location>
</feature>
<organism evidence="3 4">
    <name type="scientific">Allopontixanthobacter sediminis</name>
    <dbReference type="NCBI Taxonomy" id="1689985"/>
    <lineage>
        <taxon>Bacteria</taxon>
        <taxon>Pseudomonadati</taxon>
        <taxon>Pseudomonadota</taxon>
        <taxon>Alphaproteobacteria</taxon>
        <taxon>Sphingomonadales</taxon>
        <taxon>Erythrobacteraceae</taxon>
        <taxon>Allopontixanthobacter</taxon>
    </lineage>
</organism>
<feature type="domain" description="DUF11" evidence="2">
    <location>
        <begin position="351"/>
        <end position="458"/>
    </location>
</feature>
<dbReference type="OrthoDB" id="9773411at2"/>
<keyword evidence="1" id="KW-0732">Signal</keyword>
<evidence type="ECO:0000259" key="2">
    <source>
        <dbReference type="Pfam" id="PF01345"/>
    </source>
</evidence>
<dbReference type="Proteomes" id="UP000431922">
    <property type="component" value="Unassembled WGS sequence"/>
</dbReference>
<evidence type="ECO:0000313" key="4">
    <source>
        <dbReference type="Proteomes" id="UP000431922"/>
    </source>
</evidence>
<dbReference type="InterPro" id="IPR047589">
    <property type="entry name" value="DUF11_rpt"/>
</dbReference>
<proteinExistence type="predicted"/>
<gene>
    <name evidence="3" type="ORF">GRI65_05305</name>
</gene>
<dbReference type="EMBL" id="WTYL01000001">
    <property type="protein sequence ID" value="MXP43872.1"/>
    <property type="molecule type" value="Genomic_DNA"/>
</dbReference>
<protein>
    <submittedName>
        <fullName evidence="3">DUF11 domain-containing protein</fullName>
    </submittedName>
</protein>
<dbReference type="NCBIfam" id="TIGR01451">
    <property type="entry name" value="B_ant_repeat"/>
    <property type="match status" value="1"/>
</dbReference>
<evidence type="ECO:0000256" key="1">
    <source>
        <dbReference type="SAM" id="SignalP"/>
    </source>
</evidence>
<accession>A0A845B2M5</accession>
<comment type="caution">
    <text evidence="3">The sequence shown here is derived from an EMBL/GenBank/DDBJ whole genome shotgun (WGS) entry which is preliminary data.</text>
</comment>